<dbReference type="InterPro" id="IPR029903">
    <property type="entry name" value="RmlD-like-bd"/>
</dbReference>
<accession>A0A7W9BD50</accession>
<dbReference type="GO" id="GO:0006556">
    <property type="term" value="P:S-adenosylmethionine biosynthetic process"/>
    <property type="evidence" value="ECO:0007669"/>
    <property type="project" value="TreeGrafter"/>
</dbReference>
<dbReference type="Gene3D" id="3.40.50.720">
    <property type="entry name" value="NAD(P)-binding Rossmann-like Domain"/>
    <property type="match status" value="1"/>
</dbReference>
<evidence type="ECO:0000256" key="4">
    <source>
        <dbReference type="ARBA" id="ARBA00017099"/>
    </source>
</evidence>
<dbReference type="GO" id="GO:0048269">
    <property type="term" value="C:methionine adenosyltransferase complex"/>
    <property type="evidence" value="ECO:0007669"/>
    <property type="project" value="TreeGrafter"/>
</dbReference>
<reference evidence="8 9" key="1">
    <citation type="submission" date="2020-08" db="EMBL/GenBank/DDBJ databases">
        <title>Genomic Encyclopedia of Type Strains, Phase IV (KMG-IV): sequencing the most valuable type-strain genomes for metagenomic binning, comparative biology and taxonomic classification.</title>
        <authorList>
            <person name="Goeker M."/>
        </authorList>
    </citation>
    <scope>NUCLEOTIDE SEQUENCE [LARGE SCALE GENOMIC DNA]</scope>
    <source>
        <strain evidence="8 9">DSM 100044</strain>
    </source>
</reference>
<comment type="caution">
    <text evidence="8">The sequence shown here is derived from an EMBL/GenBank/DDBJ whole genome shotgun (WGS) entry which is preliminary data.</text>
</comment>
<evidence type="ECO:0000256" key="6">
    <source>
        <dbReference type="RuleBase" id="RU364082"/>
    </source>
</evidence>
<keyword evidence="9" id="KW-1185">Reference proteome</keyword>
<dbReference type="AlphaFoldDB" id="A0A7W9BD50"/>
<feature type="domain" description="RmlD-like substrate binding" evidence="7">
    <location>
        <begin position="434"/>
        <end position="685"/>
    </location>
</feature>
<protein>
    <recommendedName>
        <fullName evidence="4 6">dTDP-4-dehydrorhamnose reductase</fullName>
        <ecNumber evidence="3 6">1.1.1.133</ecNumber>
    </recommendedName>
</protein>
<dbReference type="GO" id="GO:0048270">
    <property type="term" value="F:methionine adenosyltransferase regulator activity"/>
    <property type="evidence" value="ECO:0007669"/>
    <property type="project" value="TreeGrafter"/>
</dbReference>
<dbReference type="GO" id="GO:0019305">
    <property type="term" value="P:dTDP-rhamnose biosynthetic process"/>
    <property type="evidence" value="ECO:0007669"/>
    <property type="project" value="UniProtKB-UniPathway"/>
</dbReference>
<comment type="catalytic activity">
    <reaction evidence="5 6">
        <text>dTDP-beta-L-rhamnose + NADP(+) = dTDP-4-dehydro-beta-L-rhamnose + NADPH + H(+)</text>
        <dbReference type="Rhea" id="RHEA:21796"/>
        <dbReference type="ChEBI" id="CHEBI:15378"/>
        <dbReference type="ChEBI" id="CHEBI:57510"/>
        <dbReference type="ChEBI" id="CHEBI:57783"/>
        <dbReference type="ChEBI" id="CHEBI:58349"/>
        <dbReference type="ChEBI" id="CHEBI:62830"/>
        <dbReference type="EC" id="1.1.1.133"/>
    </reaction>
</comment>
<keyword evidence="6 8" id="KW-0560">Oxidoreductase</keyword>
<dbReference type="Gene3D" id="3.20.20.80">
    <property type="entry name" value="Glycosidases"/>
    <property type="match status" value="1"/>
</dbReference>
<dbReference type="EMBL" id="JACIJK010000005">
    <property type="protein sequence ID" value="MBB5715074.1"/>
    <property type="molecule type" value="Genomic_DNA"/>
</dbReference>
<name>A0A7W9BD50_9SPHN</name>
<evidence type="ECO:0000256" key="5">
    <source>
        <dbReference type="ARBA" id="ARBA00048200"/>
    </source>
</evidence>
<dbReference type="InterPro" id="IPR036291">
    <property type="entry name" value="NAD(P)-bd_dom_sf"/>
</dbReference>
<dbReference type="InterPro" id="IPR001360">
    <property type="entry name" value="Glyco_hydro_1"/>
</dbReference>
<dbReference type="GO" id="GO:0008831">
    <property type="term" value="F:dTDP-4-dehydrorhamnose reductase activity"/>
    <property type="evidence" value="ECO:0007669"/>
    <property type="project" value="UniProtKB-EC"/>
</dbReference>
<dbReference type="EC" id="1.1.1.133" evidence="3 6"/>
<dbReference type="InterPro" id="IPR005913">
    <property type="entry name" value="dTDP_dehydrorham_reduct"/>
</dbReference>
<dbReference type="GO" id="GO:0004553">
    <property type="term" value="F:hydrolase activity, hydrolyzing O-glycosyl compounds"/>
    <property type="evidence" value="ECO:0007669"/>
    <property type="project" value="InterPro"/>
</dbReference>
<proteinExistence type="inferred from homology"/>
<evidence type="ECO:0000313" key="9">
    <source>
        <dbReference type="Proteomes" id="UP000546200"/>
    </source>
</evidence>
<dbReference type="InterPro" id="IPR017853">
    <property type="entry name" value="GH"/>
</dbReference>
<evidence type="ECO:0000259" key="7">
    <source>
        <dbReference type="Pfam" id="PF04321"/>
    </source>
</evidence>
<dbReference type="PANTHER" id="PTHR10491:SF4">
    <property type="entry name" value="METHIONINE ADENOSYLTRANSFERASE 2 SUBUNIT BETA"/>
    <property type="match status" value="1"/>
</dbReference>
<evidence type="ECO:0000256" key="3">
    <source>
        <dbReference type="ARBA" id="ARBA00012929"/>
    </source>
</evidence>
<comment type="similarity">
    <text evidence="2 6">Belongs to the dTDP-4-dehydrorhamnose reductase family.</text>
</comment>
<dbReference type="SUPFAM" id="SSF51445">
    <property type="entry name" value="(Trans)glycosidases"/>
    <property type="match status" value="1"/>
</dbReference>
<comment type="cofactor">
    <cofactor evidence="6">
        <name>Mg(2+)</name>
        <dbReference type="ChEBI" id="CHEBI:18420"/>
    </cofactor>
    <text evidence="6">Binds 1 Mg(2+) ion per monomer.</text>
</comment>
<dbReference type="Pfam" id="PF00232">
    <property type="entry name" value="Glyco_hydro_1"/>
    <property type="match status" value="1"/>
</dbReference>
<dbReference type="PANTHER" id="PTHR10491">
    <property type="entry name" value="DTDP-4-DEHYDRORHAMNOSE REDUCTASE"/>
    <property type="match status" value="1"/>
</dbReference>
<dbReference type="SUPFAM" id="SSF51735">
    <property type="entry name" value="NAD(P)-binding Rossmann-fold domains"/>
    <property type="match status" value="1"/>
</dbReference>
<comment type="pathway">
    <text evidence="1 6">Carbohydrate biosynthesis; dTDP-L-rhamnose biosynthesis.</text>
</comment>
<evidence type="ECO:0000313" key="8">
    <source>
        <dbReference type="EMBL" id="MBB5715074.1"/>
    </source>
</evidence>
<sequence length="717" mass="79828">MNRVGDRYRDQTILTGHQHRIDDLDRFAALGIRRLRYPVLWERIAPNSPDEHDWSWSDERLARIAELGMDPIVGLTHHGSGPAYTSLVSDNFAPLLGQFADAVVRRYPHIEHWTPVNEPLTTARFSALYGHWYPHAADDRSFWLALLNQIDATRLSMQAIRAINPAAKLVQTEDLGRYYGTEPLRDVVDFYNHRRWISWDLLAGRVTPDHPLWEEIARVGFADRLHAIADDPCPPDLLGVNHYVTSERFVDHRLAEYDLSTPETGYHDLTAARVLDPAPAGLSGVLTEAWQRYRIPIAVTESHLGCTREEQMRWIWQSWHDCLALREKGVDVRALTAWALIGNVDWSSLLTREAGHYEPGPFDVRSGTPRPTAIADLLRALGHGGAELAAMADHPALASLGWWQQQRRLEHRPVSWDAPAPSVHTSSGRAARPILILGTGPLGRALSGACTLRDLPYEMVGQRAWPINSPQRMAELLDRHQPWAVINAVERCSIEEAERDPAGCLAAGRDDAAVPARLCSERGISYTFFSSDQLFGASQAAPYREDAPPSPVNAYGRGRREAERAVALACPDALVVRAGTLFSPYDQHNLAIEVEHSLRQRRRFRASSAITSPTYLPDLVCTVLDLIIDGERGTWHLAGDEALTEADFVRRVAMALGLDASLVVEGAGDEPGWRAPRPASAALASIRGQMLPPLADALTRHAAARKVEQYRQDEQVA</sequence>
<evidence type="ECO:0000256" key="2">
    <source>
        <dbReference type="ARBA" id="ARBA00010944"/>
    </source>
</evidence>
<dbReference type="UniPathway" id="UPA00124"/>
<dbReference type="GO" id="GO:0005975">
    <property type="term" value="P:carbohydrate metabolic process"/>
    <property type="evidence" value="ECO:0007669"/>
    <property type="project" value="InterPro"/>
</dbReference>
<dbReference type="Proteomes" id="UP000546200">
    <property type="component" value="Unassembled WGS sequence"/>
</dbReference>
<organism evidence="8 9">
    <name type="scientific">Sphingomonas aerophila</name>
    <dbReference type="NCBI Taxonomy" id="1344948"/>
    <lineage>
        <taxon>Bacteria</taxon>
        <taxon>Pseudomonadati</taxon>
        <taxon>Pseudomonadota</taxon>
        <taxon>Alphaproteobacteria</taxon>
        <taxon>Sphingomonadales</taxon>
        <taxon>Sphingomonadaceae</taxon>
        <taxon>Sphingomonas</taxon>
    </lineage>
</organism>
<gene>
    <name evidence="8" type="ORF">FHS94_001915</name>
</gene>
<dbReference type="Pfam" id="PF04321">
    <property type="entry name" value="RmlD_sub_bind"/>
    <property type="match status" value="1"/>
</dbReference>
<evidence type="ECO:0000256" key="1">
    <source>
        <dbReference type="ARBA" id="ARBA00004781"/>
    </source>
</evidence>
<comment type="function">
    <text evidence="6">Catalyzes the reduction of dTDP-6-deoxy-L-lyxo-4-hexulose to yield dTDP-L-rhamnose.</text>
</comment>
<keyword evidence="6" id="KW-0521">NADP</keyword>